<dbReference type="EMBL" id="HBUF01377266">
    <property type="protein sequence ID" value="CAG6728839.1"/>
    <property type="molecule type" value="Transcribed_RNA"/>
</dbReference>
<name>A0A8D8YHC3_9HEMI</name>
<dbReference type="PANTHER" id="PTHR33198:SF20">
    <property type="entry name" value="RETROTRANSPOSON GAG DOMAIN-CONTAINING PROTEIN"/>
    <property type="match status" value="1"/>
</dbReference>
<evidence type="ECO:0000256" key="1">
    <source>
        <dbReference type="SAM" id="MobiDB-lite"/>
    </source>
</evidence>
<reference evidence="2" key="1">
    <citation type="submission" date="2021-05" db="EMBL/GenBank/DDBJ databases">
        <authorList>
            <person name="Alioto T."/>
            <person name="Alioto T."/>
            <person name="Gomez Garrido J."/>
        </authorList>
    </citation>
    <scope>NUCLEOTIDE SEQUENCE</scope>
</reference>
<organism evidence="2">
    <name type="scientific">Cacopsylla melanoneura</name>
    <dbReference type="NCBI Taxonomy" id="428564"/>
    <lineage>
        <taxon>Eukaryota</taxon>
        <taxon>Metazoa</taxon>
        <taxon>Ecdysozoa</taxon>
        <taxon>Arthropoda</taxon>
        <taxon>Hexapoda</taxon>
        <taxon>Insecta</taxon>
        <taxon>Pterygota</taxon>
        <taxon>Neoptera</taxon>
        <taxon>Paraneoptera</taxon>
        <taxon>Hemiptera</taxon>
        <taxon>Sternorrhyncha</taxon>
        <taxon>Psylloidea</taxon>
        <taxon>Psyllidae</taxon>
        <taxon>Psyllinae</taxon>
        <taxon>Cacopsylla</taxon>
    </lineage>
</organism>
<dbReference type="PANTHER" id="PTHR33198">
    <property type="entry name" value="ANK_REP_REGION DOMAIN-CONTAINING PROTEIN-RELATED"/>
    <property type="match status" value="1"/>
</dbReference>
<dbReference type="AlphaFoldDB" id="A0A8D8YHC3"/>
<feature type="region of interest" description="Disordered" evidence="1">
    <location>
        <begin position="187"/>
        <end position="256"/>
    </location>
</feature>
<proteinExistence type="predicted"/>
<accession>A0A8D8YHC3</accession>
<protein>
    <submittedName>
        <fullName evidence="2">Uncharacterized protein</fullName>
    </submittedName>
</protein>
<sequence length="327" mass="38195">MNVPLPKFHFKTLSKKEIGDFKRSFELYLVANELQAKEEKLKVALLKLAFDPETNDLIDGINEEVTIKSIWKHLEEQLLPANNTCFEQYRFFNRKQEQDETFMKFYQELKSIAKFCEFGEQLDTIMKVRIVYGISNNQLRERLLRNPTLTLTEVVNHCRAAEEAREKVNLVAEKENSVMAINNSTQWYGNSSTRQHGNYQKQQHGNYQTRQHGNYQTQQHGNTSKQHYGNSRGNQQQQSNYARPHSQNFFNPQRKYNNFKQPNNGCSRCTSRHSRGQCPAYGKVCSICNGRNHLSRVCFKKEERKVQTMNYGTEDEDSDLEGNISTP</sequence>
<evidence type="ECO:0000313" key="2">
    <source>
        <dbReference type="EMBL" id="CAG6728839.1"/>
    </source>
</evidence>